<dbReference type="InterPro" id="IPR021771">
    <property type="entry name" value="Triacylglycerol_lipase_N"/>
</dbReference>
<dbReference type="PROSITE" id="PS51635">
    <property type="entry name" value="PNPLA"/>
    <property type="match status" value="1"/>
</dbReference>
<dbReference type="Gene3D" id="3.40.1090.10">
    <property type="entry name" value="Cytosolic phospholipase A2 catalytic domain"/>
    <property type="match status" value="1"/>
</dbReference>
<organism evidence="7 8">
    <name type="scientific">Glycine soja</name>
    <name type="common">Wild soybean</name>
    <dbReference type="NCBI Taxonomy" id="3848"/>
    <lineage>
        <taxon>Eukaryota</taxon>
        <taxon>Viridiplantae</taxon>
        <taxon>Streptophyta</taxon>
        <taxon>Embryophyta</taxon>
        <taxon>Tracheophyta</taxon>
        <taxon>Spermatophyta</taxon>
        <taxon>Magnoliopsida</taxon>
        <taxon>eudicotyledons</taxon>
        <taxon>Gunneridae</taxon>
        <taxon>Pentapetalae</taxon>
        <taxon>rosids</taxon>
        <taxon>fabids</taxon>
        <taxon>Fabales</taxon>
        <taxon>Fabaceae</taxon>
        <taxon>Papilionoideae</taxon>
        <taxon>50 kb inversion clade</taxon>
        <taxon>NPAAA clade</taxon>
        <taxon>indigoferoid/millettioid clade</taxon>
        <taxon>Phaseoleae</taxon>
        <taxon>Glycine</taxon>
        <taxon>Glycine subgen. Soja</taxon>
    </lineage>
</organism>
<protein>
    <submittedName>
        <fullName evidence="7">Triacylglycerol lipase SDP1</fullName>
    </submittedName>
</protein>
<proteinExistence type="predicted"/>
<name>A0A445IKN6_GLYSO</name>
<dbReference type="Pfam" id="PF11815">
    <property type="entry name" value="DUF3336"/>
    <property type="match status" value="1"/>
</dbReference>
<dbReference type="GO" id="GO:0004806">
    <property type="term" value="F:triacylglycerol lipase activity"/>
    <property type="evidence" value="ECO:0007669"/>
    <property type="project" value="InterPro"/>
</dbReference>
<comment type="caution">
    <text evidence="7">The sequence shown here is derived from an EMBL/GenBank/DDBJ whole genome shotgun (WGS) entry which is preliminary data.</text>
</comment>
<keyword evidence="2 4" id="KW-0442">Lipid degradation</keyword>
<feature type="domain" description="PNPLA" evidence="6">
    <location>
        <begin position="234"/>
        <end position="437"/>
    </location>
</feature>
<feature type="active site" description="Proton acceptor" evidence="4">
    <location>
        <position position="424"/>
    </location>
</feature>
<evidence type="ECO:0000256" key="4">
    <source>
        <dbReference type="PROSITE-ProRule" id="PRU01161"/>
    </source>
</evidence>
<feature type="region of interest" description="Disordered" evidence="5">
    <location>
        <begin position="842"/>
        <end position="886"/>
    </location>
</feature>
<sequence>MDHINNEASVDPFAIGPSSILGRTIAFRVLFCKSISQLRHHIHFVLLDILKRFWGFWGPIVSWLHPRNPQGILAMMTIIAVLLKRYSSVKVRAEIAYRQNFWRNMMRAALTYEEWAHAAKMIDRETPKMNESKDLYDVELVSNKLQELRHRRQEGSLRDIIFCMRADLVRNLGNMCNPELHKGRLQMPRLIKEYIDEVSTQLRMVCNSDSEELALEEKLSFMHETRHAFGRTALLLSGGASLGAFHVGVVKTLVEHKLLPRIIAGSSVGSIMCSIVATRSWPELQSFFEDSLHSLQFFDQMGGIFTVVKRVTTYGAVHEIRQLQMLLRNLTSNLTFQEAYDMTGRILGITVCSPRKHEPPRCLNYLTSPHVVIWSAVTASCAFPGLFEAQELMAKDRSGEIVPYHPPFNLGPEKGSTSVRRWRDGSLEMDLPMMQLKELFNVNHFIVSQANPHIAPLLRFKEIIRAYGGNFAAKLMTPCRGEMLGCCCTDDCDLVVFCMFAYLSPSLAHLAEMEVKHRCNQVLELGFPLGGLAKLFAQDWEGDVTVVMPATPAQYLKIIQNPSYVELQKAANQGRRCTWEKLSAMKANCGIELALDESVAILNHMRRLKRNAERAAAASHGLPSTGKFSGSRRIPSWNIIARENSTGSLEDLHAAAAATSSLHQGVISPSGATGKNWKSHRSFHDASDSESESAHDLNSWTRSGGPLMRTTSADMFIDFFQNIEVDTELNRGKVTNTTTSPRDFQHHISRHTTPDHNRWCSKRTEIDQKENGNRMIAMNGSNIMVTEGDLLQPERIHNGIVFNVVKKQDFLTPSNRNNDYNSCCNNEVAECVQIEFPGKEVDALSSASENGDDGSTMARSLTEKPDYNSTNHFSKDFGEDQSIADN</sequence>
<feature type="short sequence motif" description="GXSXG" evidence="4">
    <location>
        <begin position="265"/>
        <end position="269"/>
    </location>
</feature>
<evidence type="ECO:0000313" key="7">
    <source>
        <dbReference type="EMBL" id="RZB86638.1"/>
    </source>
</evidence>
<accession>A0A445IKN6</accession>
<keyword evidence="8" id="KW-1185">Reference proteome</keyword>
<feature type="compositionally biased region" description="Basic and acidic residues" evidence="5">
    <location>
        <begin position="682"/>
        <end position="695"/>
    </location>
</feature>
<dbReference type="AlphaFoldDB" id="A0A445IKN6"/>
<evidence type="ECO:0000256" key="1">
    <source>
        <dbReference type="ARBA" id="ARBA00022801"/>
    </source>
</evidence>
<dbReference type="EMBL" id="QZWG01000010">
    <property type="protein sequence ID" value="RZB86638.1"/>
    <property type="molecule type" value="Genomic_DNA"/>
</dbReference>
<dbReference type="InterPro" id="IPR050301">
    <property type="entry name" value="NTE"/>
</dbReference>
<dbReference type="Pfam" id="PF01734">
    <property type="entry name" value="Patatin"/>
    <property type="match status" value="1"/>
</dbReference>
<evidence type="ECO:0000256" key="3">
    <source>
        <dbReference type="ARBA" id="ARBA00023098"/>
    </source>
</evidence>
<evidence type="ECO:0000259" key="6">
    <source>
        <dbReference type="PROSITE" id="PS51635"/>
    </source>
</evidence>
<comment type="caution">
    <text evidence="4">Lacks conserved residue(s) required for the propagation of feature annotation.</text>
</comment>
<evidence type="ECO:0000313" key="8">
    <source>
        <dbReference type="Proteomes" id="UP000289340"/>
    </source>
</evidence>
<evidence type="ECO:0000256" key="5">
    <source>
        <dbReference type="SAM" id="MobiDB-lite"/>
    </source>
</evidence>
<dbReference type="CDD" id="cd07231">
    <property type="entry name" value="Pat_SDP1-like"/>
    <property type="match status" value="1"/>
</dbReference>
<reference evidence="7 8" key="1">
    <citation type="submission" date="2018-09" db="EMBL/GenBank/DDBJ databases">
        <title>A high-quality reference genome of wild soybean provides a powerful tool to mine soybean genomes.</title>
        <authorList>
            <person name="Xie M."/>
            <person name="Chung C.Y.L."/>
            <person name="Li M.-W."/>
            <person name="Wong F.-L."/>
            <person name="Chan T.-F."/>
            <person name="Lam H.-M."/>
        </authorList>
    </citation>
    <scope>NUCLEOTIDE SEQUENCE [LARGE SCALE GENOMIC DNA]</scope>
    <source>
        <strain evidence="8">cv. W05</strain>
        <tissue evidence="7">Hypocotyl of etiolated seedlings</tissue>
    </source>
</reference>
<keyword evidence="1 4" id="KW-0378">Hydrolase</keyword>
<gene>
    <name evidence="7" type="ORF">D0Y65_026629</name>
</gene>
<dbReference type="InterPro" id="IPR016035">
    <property type="entry name" value="Acyl_Trfase/lysoPLipase"/>
</dbReference>
<feature type="region of interest" description="Disordered" evidence="5">
    <location>
        <begin position="665"/>
        <end position="704"/>
    </location>
</feature>
<dbReference type="SUPFAM" id="SSF52151">
    <property type="entry name" value="FabD/lysophospholipase-like"/>
    <property type="match status" value="1"/>
</dbReference>
<dbReference type="GO" id="GO:0016042">
    <property type="term" value="P:lipid catabolic process"/>
    <property type="evidence" value="ECO:0007669"/>
    <property type="project" value="UniProtKB-UniRule"/>
</dbReference>
<feature type="active site" description="Nucleophile" evidence="4">
    <location>
        <position position="267"/>
    </location>
</feature>
<dbReference type="PANTHER" id="PTHR14226:SF72">
    <property type="entry name" value="TRIACYLGLYCEROL LIPASE-RELATED"/>
    <property type="match status" value="1"/>
</dbReference>
<dbReference type="InterPro" id="IPR002641">
    <property type="entry name" value="PNPLA_dom"/>
</dbReference>
<keyword evidence="3 4" id="KW-0443">Lipid metabolism</keyword>
<evidence type="ECO:0000256" key="2">
    <source>
        <dbReference type="ARBA" id="ARBA00022963"/>
    </source>
</evidence>
<dbReference type="Proteomes" id="UP000289340">
    <property type="component" value="Chromosome 10"/>
</dbReference>
<dbReference type="PANTHER" id="PTHR14226">
    <property type="entry name" value="NEUROPATHY TARGET ESTERASE/SWISS CHEESE D.MELANOGASTER"/>
    <property type="match status" value="1"/>
</dbReference>